<comment type="caution">
    <text evidence="2">The sequence shown here is derived from an EMBL/GenBank/DDBJ whole genome shotgun (WGS) entry which is preliminary data.</text>
</comment>
<dbReference type="Proteomes" id="UP001182042">
    <property type="component" value="Unassembled WGS sequence"/>
</dbReference>
<dbReference type="EMBL" id="VKQA01000002">
    <property type="protein sequence ID" value="MDR4250536.1"/>
    <property type="molecule type" value="Genomic_DNA"/>
</dbReference>
<reference evidence="2" key="1">
    <citation type="submission" date="2019-07" db="EMBL/GenBank/DDBJ databases">
        <title>Phylogenomic Reclassification of ATCC Bacillus Strains and Various Taxa within the Genus Bacillus.</title>
        <authorList>
            <person name="Riojas M.A."/>
            <person name="Frank A.M."/>
            <person name="Fenn S.L."/>
            <person name="King S."/>
            <person name="Brower S."/>
            <person name="Hazbon M.H."/>
        </authorList>
    </citation>
    <scope>NUCLEOTIDE SEQUENCE</scope>
    <source>
        <strain evidence="2">ATCC 27142</strain>
    </source>
</reference>
<gene>
    <name evidence="2" type="ORF">FO508_09280</name>
</gene>
<keyword evidence="1" id="KW-0732">Signal</keyword>
<proteinExistence type="predicted"/>
<name>A0AAE4B7J8_BACPU</name>
<dbReference type="AlphaFoldDB" id="A0AAE4B7J8"/>
<dbReference type="RefSeq" id="WP_309415741.1">
    <property type="nucleotide sequence ID" value="NZ_CP187658.1"/>
</dbReference>
<evidence type="ECO:0000313" key="2">
    <source>
        <dbReference type="EMBL" id="MDR4250536.1"/>
    </source>
</evidence>
<protein>
    <recommendedName>
        <fullName evidence="4">DUF4879 domain-containing protein</fullName>
    </recommendedName>
</protein>
<organism evidence="2 3">
    <name type="scientific">Bacillus pumilus</name>
    <name type="common">Bacillus mesentericus</name>
    <dbReference type="NCBI Taxonomy" id="1408"/>
    <lineage>
        <taxon>Bacteria</taxon>
        <taxon>Bacillati</taxon>
        <taxon>Bacillota</taxon>
        <taxon>Bacilli</taxon>
        <taxon>Bacillales</taxon>
        <taxon>Bacillaceae</taxon>
        <taxon>Bacillus</taxon>
    </lineage>
</organism>
<evidence type="ECO:0000256" key="1">
    <source>
        <dbReference type="SAM" id="SignalP"/>
    </source>
</evidence>
<evidence type="ECO:0000313" key="3">
    <source>
        <dbReference type="Proteomes" id="UP001182042"/>
    </source>
</evidence>
<sequence length="143" mass="15807">MKKKLLLVPVISLGLFSGITGGVSAAETENYSQNQTHSTIMNTSSSIHDKAFELKNGGIGNSYTGKYNPIKYYKFYFDGSDGVSVIFDSKGSHKLSILNGKFIQIGTDFALFPDLTLGWNYLEVVDTRPSLGASYYNLKIQWD</sequence>
<accession>A0AAE4B7J8</accession>
<feature type="signal peptide" evidence="1">
    <location>
        <begin position="1"/>
        <end position="25"/>
    </location>
</feature>
<feature type="chain" id="PRO_5041919897" description="DUF4879 domain-containing protein" evidence="1">
    <location>
        <begin position="26"/>
        <end position="143"/>
    </location>
</feature>
<evidence type="ECO:0008006" key="4">
    <source>
        <dbReference type="Google" id="ProtNLM"/>
    </source>
</evidence>